<dbReference type="AlphaFoldDB" id="E4UPD2"/>
<dbReference type="GeneID" id="10029782"/>
<dbReference type="OrthoDB" id="2161780at2759"/>
<keyword evidence="7" id="KW-1185">Reference proteome</keyword>
<evidence type="ECO:0000313" key="7">
    <source>
        <dbReference type="Proteomes" id="UP000002669"/>
    </source>
</evidence>
<evidence type="ECO:0000256" key="3">
    <source>
        <dbReference type="ARBA" id="ARBA00023239"/>
    </source>
</evidence>
<feature type="modified residue" description="N6-(pyridoxal phosphate)lysine" evidence="4">
    <location>
        <position position="438"/>
    </location>
</feature>
<reference evidence="7" key="1">
    <citation type="journal article" date="2012" name="MBio">
        <title>Comparative genome analysis of Trichophyton rubrum and related dermatophytes reveals candidate genes involved in infection.</title>
        <authorList>
            <person name="Martinez D.A."/>
            <person name="Oliver B.G."/>
            <person name="Graeser Y."/>
            <person name="Goldberg J.M."/>
            <person name="Li W."/>
            <person name="Martinez-Rossi N.M."/>
            <person name="Monod M."/>
            <person name="Shelest E."/>
            <person name="Barton R.C."/>
            <person name="Birch E."/>
            <person name="Brakhage A.A."/>
            <person name="Chen Z."/>
            <person name="Gurr S.J."/>
            <person name="Heiman D."/>
            <person name="Heitman J."/>
            <person name="Kosti I."/>
            <person name="Rossi A."/>
            <person name="Saif S."/>
            <person name="Samalova M."/>
            <person name="Saunders C.W."/>
            <person name="Shea T."/>
            <person name="Summerbell R.C."/>
            <person name="Xu J."/>
            <person name="Young S."/>
            <person name="Zeng Q."/>
            <person name="Birren B.W."/>
            <person name="Cuomo C.A."/>
            <person name="White T.C."/>
        </authorList>
    </citation>
    <scope>NUCLEOTIDE SEQUENCE [LARGE SCALE GENOMIC DNA]</scope>
    <source>
        <strain evidence="7">ATCC MYA-4604 / CBS 118893</strain>
    </source>
</reference>
<feature type="region of interest" description="Disordered" evidence="5">
    <location>
        <begin position="1036"/>
        <end position="1066"/>
    </location>
</feature>
<evidence type="ECO:0000256" key="1">
    <source>
        <dbReference type="ARBA" id="ARBA00001933"/>
    </source>
</evidence>
<keyword evidence="3" id="KW-0456">Lyase</keyword>
<accession>E4UPD2</accession>
<dbReference type="GO" id="GO:0030170">
    <property type="term" value="F:pyridoxal phosphate binding"/>
    <property type="evidence" value="ECO:0007669"/>
    <property type="project" value="InterPro"/>
</dbReference>
<dbReference type="VEuPathDB" id="FungiDB:MGYG_02033"/>
<gene>
    <name evidence="6" type="ORF">MGYG_02033</name>
</gene>
<dbReference type="InterPro" id="IPR050477">
    <property type="entry name" value="GrpII_AminoAcid_Decarb"/>
</dbReference>
<dbReference type="STRING" id="535722.E4UPD2"/>
<comment type="cofactor">
    <cofactor evidence="1 4">
        <name>pyridoxal 5'-phosphate</name>
        <dbReference type="ChEBI" id="CHEBI:597326"/>
    </cofactor>
</comment>
<dbReference type="RefSeq" id="XP_003174504.1">
    <property type="nucleotide sequence ID" value="XM_003174456.1"/>
</dbReference>
<name>E4UPD2_ARTGP</name>
<protein>
    <submittedName>
        <fullName evidence="6">Pyridoxal-dependent decarboxylase domain-containing protein</fullName>
    </submittedName>
</protein>
<dbReference type="GO" id="GO:0019752">
    <property type="term" value="P:carboxylic acid metabolic process"/>
    <property type="evidence" value="ECO:0007669"/>
    <property type="project" value="InterPro"/>
</dbReference>
<evidence type="ECO:0000256" key="5">
    <source>
        <dbReference type="SAM" id="MobiDB-lite"/>
    </source>
</evidence>
<dbReference type="HOGENOM" id="CLU_005446_1_0_1"/>
<dbReference type="InParanoid" id="E4UPD2"/>
<dbReference type="GO" id="GO:0016830">
    <property type="term" value="F:carbon-carbon lyase activity"/>
    <property type="evidence" value="ECO:0007669"/>
    <property type="project" value="InterPro"/>
</dbReference>
<dbReference type="PANTHER" id="PTHR42735">
    <property type="match status" value="1"/>
</dbReference>
<evidence type="ECO:0000313" key="6">
    <source>
        <dbReference type="EMBL" id="EFQ99021.1"/>
    </source>
</evidence>
<dbReference type="InterPro" id="IPR015424">
    <property type="entry name" value="PyrdxlP-dep_Trfase"/>
</dbReference>
<dbReference type="Proteomes" id="UP000002669">
    <property type="component" value="Unassembled WGS sequence"/>
</dbReference>
<proteinExistence type="predicted"/>
<evidence type="ECO:0000256" key="2">
    <source>
        <dbReference type="ARBA" id="ARBA00022898"/>
    </source>
</evidence>
<dbReference type="Pfam" id="PF00282">
    <property type="entry name" value="Pyridoxal_deC"/>
    <property type="match status" value="1"/>
</dbReference>
<sequence>MSSTSSPGPSPHDIISSYFIGPKAENLDSFRTNITTILDELRDARLNYFEEDEKFIAEDVRTSEKYQGIVKQFNEAVRTAARLLGKQSVPFWSPRYEGHMCTDLTTPGLLGYFMTMIYNPNNVAVEASPLTTVIELEVGKQLAEMFGYNIDPKNKDLPLSWGHVTSGGSVANLESIWVARNLKFYPLTLSWAMKEGSLWFIADKFKVTPCVGDEKLFKDLTTWELLNLSSHTILGLADSLHEQFGITSKYLEEALNPYSIQTVGKDRLEAYFGINKPMKYFHSKTRHYSWPKGGAIAGLGSGNMHGIKLDLDGYIALEDLEMELNRCLREQQAVFAVVAIMGSTEEGAVDPLKAIIDMRMDFQRKGLSFLVHADAAWGGYFSSMIPKDVKLPPGAGGGSEGGGKDAIDIVPSLPLKESTLTDMIALKDADSITVDPHKAGYIPYPAGSLVYRDGRMRFLVTWSAPVLSQGSTQNIGIYGVEGSKPGAAAMATWFSNTTIGLDRNGYGRLLGEAAFTSARLSAHYAAMHYEEETDPSKKTKHYICIPFNRLPMEHAGYDSLSPEVNARRKYVQQNILHKSNEDLMKNKDDMKYLRDLGSDLNINAFALNWYREDGTLNDDLEEANYFMKRIVDRLSITSTAGNPREIPLYLTSTQFSSELYGECAQNFMKRLHLAPAAEDLFVFRNVVMSPFPTHKRFICSLMEVFEKVIEDEVKNVWERNRRGKYQSVFLMRGTDEIFLDYHTSFHLATRRQQIILAAQLEDEKEMKEYLELKKHQPGDIAFKSDDSFDLEGFVDDIKNNKQPTLKGIIGIRQKDKVVKSMDCIIKATRIIKSRPLNSSNRDHSYPEHNMPFYLYGTKKQHHISHMLLKSPNICLSASNVKLDAGLDKVVHDNISQGLILTLCDYREVTMQPFPETNQAIKKDKHFFFAKGKEFDVKVFRDPNAPIASGPGLLSNLATPIARGKMTLGQDCHVDVESLNHDPLAKVALPFHPWEELKELERVLTTTTTECEEQQPQSENVQLGGVQLDASIAIQLAASGSPPSGGTGTPETSPSDVTDTPPGGAAFLTFTVPRPGLL</sequence>
<dbReference type="PANTHER" id="PTHR42735:SF4">
    <property type="entry name" value="PYRIDOXAL PHOSPHATE-DEPENDENT DECARBOXYLASE FAMILY PROTEIN"/>
    <property type="match status" value="1"/>
</dbReference>
<dbReference type="InterPro" id="IPR015421">
    <property type="entry name" value="PyrdxlP-dep_Trfase_major"/>
</dbReference>
<keyword evidence="2 4" id="KW-0663">Pyridoxal phosphate</keyword>
<evidence type="ECO:0000256" key="4">
    <source>
        <dbReference type="PIRSR" id="PIRSR602129-50"/>
    </source>
</evidence>
<dbReference type="eggNOG" id="KOG0629">
    <property type="taxonomic scope" value="Eukaryota"/>
</dbReference>
<dbReference type="EMBL" id="DS989823">
    <property type="protein sequence ID" value="EFQ99021.1"/>
    <property type="molecule type" value="Genomic_DNA"/>
</dbReference>
<dbReference type="InterPro" id="IPR002129">
    <property type="entry name" value="PyrdxlP-dep_de-COase"/>
</dbReference>
<dbReference type="Gene3D" id="3.40.640.10">
    <property type="entry name" value="Type I PLP-dependent aspartate aminotransferase-like (Major domain)"/>
    <property type="match status" value="1"/>
</dbReference>
<dbReference type="SUPFAM" id="SSF53383">
    <property type="entry name" value="PLP-dependent transferases"/>
    <property type="match status" value="1"/>
</dbReference>
<organism evidence="7">
    <name type="scientific">Arthroderma gypseum (strain ATCC MYA-4604 / CBS 118893)</name>
    <name type="common">Microsporum gypseum</name>
    <dbReference type="NCBI Taxonomy" id="535722"/>
    <lineage>
        <taxon>Eukaryota</taxon>
        <taxon>Fungi</taxon>
        <taxon>Dikarya</taxon>
        <taxon>Ascomycota</taxon>
        <taxon>Pezizomycotina</taxon>
        <taxon>Eurotiomycetes</taxon>
        <taxon>Eurotiomycetidae</taxon>
        <taxon>Onygenales</taxon>
        <taxon>Arthrodermataceae</taxon>
        <taxon>Nannizzia</taxon>
    </lineage>
</organism>
<dbReference type="OMA" id="LSWGHIT"/>